<evidence type="ECO:0000313" key="3">
    <source>
        <dbReference type="Proteomes" id="UP000184111"/>
    </source>
</evidence>
<keyword evidence="3" id="KW-1185">Reference proteome</keyword>
<dbReference type="RefSeq" id="WP_143172556.1">
    <property type="nucleotide sequence ID" value="NZ_FRBI01000016.1"/>
</dbReference>
<dbReference type="Proteomes" id="UP000184111">
    <property type="component" value="Unassembled WGS sequence"/>
</dbReference>
<feature type="region of interest" description="Disordered" evidence="1">
    <location>
        <begin position="287"/>
        <end position="318"/>
    </location>
</feature>
<proteinExistence type="predicted"/>
<dbReference type="SUPFAM" id="SSF52540">
    <property type="entry name" value="P-loop containing nucleoside triphosphate hydrolases"/>
    <property type="match status" value="1"/>
</dbReference>
<organism evidence="2 3">
    <name type="scientific">Actinacidiphila paucisporea</name>
    <dbReference type="NCBI Taxonomy" id="310782"/>
    <lineage>
        <taxon>Bacteria</taxon>
        <taxon>Bacillati</taxon>
        <taxon>Actinomycetota</taxon>
        <taxon>Actinomycetes</taxon>
        <taxon>Kitasatosporales</taxon>
        <taxon>Streptomycetaceae</taxon>
        <taxon>Actinacidiphila</taxon>
    </lineage>
</organism>
<evidence type="ECO:0000256" key="1">
    <source>
        <dbReference type="SAM" id="MobiDB-lite"/>
    </source>
</evidence>
<gene>
    <name evidence="2" type="ORF">SAMN05216499_116108</name>
</gene>
<dbReference type="InterPro" id="IPR027417">
    <property type="entry name" value="P-loop_NTPase"/>
</dbReference>
<dbReference type="AlphaFoldDB" id="A0A1M7MMV8"/>
<reference evidence="2 3" key="1">
    <citation type="submission" date="2016-11" db="EMBL/GenBank/DDBJ databases">
        <authorList>
            <person name="Jaros S."/>
            <person name="Januszkiewicz K."/>
            <person name="Wedrychowicz H."/>
        </authorList>
    </citation>
    <scope>NUCLEOTIDE SEQUENCE [LARGE SCALE GENOMIC DNA]</scope>
    <source>
        <strain evidence="2 3">CGMCC 4.2025</strain>
    </source>
</reference>
<sequence length="318" mass="34051">MLEPCAVELTKLLLDPLRGDCEPALGEGLLLNPLEANEVASVLGEAFEEASAAGAPLVLGFLGHGHVVREGEFLFPVRSTPETPGPGTAFDLLSGLGELMRRHGGVRELTVVVDACLSGYAALFAAQQWFGPAMQTGRRIELLTSSDGRVSYGLQFSGALNGLIRQGDVRLGQILRTRPVRQAVEARLTRQVPQATSYDGGGGAPQDPYDTWLAHNVAYERELSVLAGSVDESVLIPPLRYFQPPAEMREFVEAVRRNRTVAVLGTMGSGKTTLACALCRRELLRRRRPTVPRPSAGSSASTPPAGPPARCGRCCPTR</sequence>
<dbReference type="OrthoDB" id="3884841at2"/>
<protein>
    <submittedName>
        <fullName evidence="2">Uncharacterized protein</fullName>
    </submittedName>
</protein>
<dbReference type="STRING" id="310782.SAMN05216499_116108"/>
<accession>A0A1M7MMV8</accession>
<dbReference type="EMBL" id="FRBI01000016">
    <property type="protein sequence ID" value="SHM92248.1"/>
    <property type="molecule type" value="Genomic_DNA"/>
</dbReference>
<name>A0A1M7MMV8_9ACTN</name>
<evidence type="ECO:0000313" key="2">
    <source>
        <dbReference type="EMBL" id="SHM92248.1"/>
    </source>
</evidence>
<feature type="compositionally biased region" description="Low complexity" evidence="1">
    <location>
        <begin position="293"/>
        <end position="303"/>
    </location>
</feature>